<name>A0ABU6VH97_9FABA</name>
<evidence type="ECO:0000313" key="3">
    <source>
        <dbReference type="Proteomes" id="UP001341840"/>
    </source>
</evidence>
<dbReference type="Proteomes" id="UP001341840">
    <property type="component" value="Unassembled WGS sequence"/>
</dbReference>
<dbReference type="EMBL" id="JASCZI010151404">
    <property type="protein sequence ID" value="MED6172626.1"/>
    <property type="molecule type" value="Genomic_DNA"/>
</dbReference>
<keyword evidence="3" id="KW-1185">Reference proteome</keyword>
<evidence type="ECO:0008006" key="4">
    <source>
        <dbReference type="Google" id="ProtNLM"/>
    </source>
</evidence>
<reference evidence="2 3" key="1">
    <citation type="journal article" date="2023" name="Plants (Basel)">
        <title>Bridging the Gap: Combining Genomics and Transcriptomics Approaches to Understand Stylosanthes scabra, an Orphan Legume from the Brazilian Caatinga.</title>
        <authorList>
            <person name="Ferreira-Neto J.R.C."/>
            <person name="da Silva M.D."/>
            <person name="Binneck E."/>
            <person name="de Melo N.F."/>
            <person name="da Silva R.H."/>
            <person name="de Melo A.L.T.M."/>
            <person name="Pandolfi V."/>
            <person name="Bustamante F.O."/>
            <person name="Brasileiro-Vidal A.C."/>
            <person name="Benko-Iseppon A.M."/>
        </authorList>
    </citation>
    <scope>NUCLEOTIDE SEQUENCE [LARGE SCALE GENOMIC DNA]</scope>
    <source>
        <tissue evidence="2">Leaves</tissue>
    </source>
</reference>
<organism evidence="2 3">
    <name type="scientific">Stylosanthes scabra</name>
    <dbReference type="NCBI Taxonomy" id="79078"/>
    <lineage>
        <taxon>Eukaryota</taxon>
        <taxon>Viridiplantae</taxon>
        <taxon>Streptophyta</taxon>
        <taxon>Embryophyta</taxon>
        <taxon>Tracheophyta</taxon>
        <taxon>Spermatophyta</taxon>
        <taxon>Magnoliopsida</taxon>
        <taxon>eudicotyledons</taxon>
        <taxon>Gunneridae</taxon>
        <taxon>Pentapetalae</taxon>
        <taxon>rosids</taxon>
        <taxon>fabids</taxon>
        <taxon>Fabales</taxon>
        <taxon>Fabaceae</taxon>
        <taxon>Papilionoideae</taxon>
        <taxon>50 kb inversion clade</taxon>
        <taxon>dalbergioids sensu lato</taxon>
        <taxon>Dalbergieae</taxon>
        <taxon>Pterocarpus clade</taxon>
        <taxon>Stylosanthes</taxon>
    </lineage>
</organism>
<gene>
    <name evidence="2" type="ORF">PIB30_051762</name>
</gene>
<proteinExistence type="predicted"/>
<protein>
    <recommendedName>
        <fullName evidence="4">Retrotransposon gag domain-containing protein</fullName>
    </recommendedName>
</protein>
<feature type="non-terminal residue" evidence="2">
    <location>
        <position position="168"/>
    </location>
</feature>
<sequence length="168" mass="18616">MPSSDPPRGTRNCVDELHLDSVPDPSLAPHLGGLNDPKPLQEKGFITVVRMTANLPREGTATDVGEPTGDIRGPEIGLRPQPLTVTLRQMSSLSYHSYRSGESMVHFLAGGFHLEVLRNKRLFLSEFTTSIDNTKHPINLLAVVQKPNETTRKYIERFNAECKTIDGL</sequence>
<evidence type="ECO:0000313" key="2">
    <source>
        <dbReference type="EMBL" id="MED6172626.1"/>
    </source>
</evidence>
<accession>A0ABU6VH97</accession>
<comment type="caution">
    <text evidence="2">The sequence shown here is derived from an EMBL/GenBank/DDBJ whole genome shotgun (WGS) entry which is preliminary data.</text>
</comment>
<evidence type="ECO:0000256" key="1">
    <source>
        <dbReference type="SAM" id="MobiDB-lite"/>
    </source>
</evidence>
<feature type="region of interest" description="Disordered" evidence="1">
    <location>
        <begin position="58"/>
        <end position="77"/>
    </location>
</feature>